<accession>A0A124HCH7</accession>
<comment type="caution">
    <text evidence="1">The sequence shown here is derived from an EMBL/GenBank/DDBJ whole genome shotgun (WGS) entry which is preliminary data.</text>
</comment>
<dbReference type="InterPro" id="IPR036703">
    <property type="entry name" value="MOB_kinase_act_sf"/>
</dbReference>
<keyword evidence="2" id="KW-1185">Reference proteome</keyword>
<dbReference type="SUPFAM" id="SSF101152">
    <property type="entry name" value="Mob1/phocein"/>
    <property type="match status" value="1"/>
</dbReference>
<dbReference type="STRING" id="67285.AQI88_22375"/>
<dbReference type="RefSeq" id="WP_067002250.1">
    <property type="nucleotide sequence ID" value="NZ_BNDU01000006.1"/>
</dbReference>
<dbReference type="EMBL" id="LMWL01000038">
    <property type="protein sequence ID" value="KUM94446.1"/>
    <property type="molecule type" value="Genomic_DNA"/>
</dbReference>
<proteinExistence type="predicted"/>
<name>A0A124HCH7_9ACTN</name>
<dbReference type="Proteomes" id="UP000054241">
    <property type="component" value="Unassembled WGS sequence"/>
</dbReference>
<organism evidence="1 2">
    <name type="scientific">Streptomyces cellostaticus</name>
    <dbReference type="NCBI Taxonomy" id="67285"/>
    <lineage>
        <taxon>Bacteria</taxon>
        <taxon>Bacillati</taxon>
        <taxon>Actinomycetota</taxon>
        <taxon>Actinomycetes</taxon>
        <taxon>Kitasatosporales</taxon>
        <taxon>Streptomycetaceae</taxon>
        <taxon>Streptomyces</taxon>
    </lineage>
</organism>
<evidence type="ECO:0000313" key="1">
    <source>
        <dbReference type="EMBL" id="KUM94446.1"/>
    </source>
</evidence>
<gene>
    <name evidence="1" type="ORF">AQI88_22375</name>
</gene>
<protein>
    <submittedName>
        <fullName evidence="1">Uncharacterized protein</fullName>
    </submittedName>
</protein>
<dbReference type="AlphaFoldDB" id="A0A124HCH7"/>
<sequence>MKVTKLVSTCDIKDCPTIYATDRGTFLVQGETPTDHGLQIPAHEALVEIPMELIQKAIRDNLI</sequence>
<dbReference type="OrthoDB" id="3577809at2"/>
<evidence type="ECO:0000313" key="2">
    <source>
        <dbReference type="Proteomes" id="UP000054241"/>
    </source>
</evidence>
<reference evidence="1 2" key="1">
    <citation type="submission" date="2015-10" db="EMBL/GenBank/DDBJ databases">
        <title>Draft genome sequence of Streptomyces cellostaticus DSM 40189, type strain for the species Streptomyces cellostaticus.</title>
        <authorList>
            <person name="Ruckert C."/>
            <person name="Winkler A."/>
            <person name="Kalinowski J."/>
            <person name="Kampfer P."/>
            <person name="Glaeser S."/>
        </authorList>
    </citation>
    <scope>NUCLEOTIDE SEQUENCE [LARGE SCALE GENOMIC DNA]</scope>
    <source>
        <strain evidence="1 2">DSM 40189</strain>
    </source>
</reference>